<keyword evidence="2 4" id="KW-0863">Zinc-finger</keyword>
<dbReference type="GO" id="GO:0035091">
    <property type="term" value="F:phosphatidylinositol binding"/>
    <property type="evidence" value="ECO:0007669"/>
    <property type="project" value="TreeGrafter"/>
</dbReference>
<evidence type="ECO:0000256" key="3">
    <source>
        <dbReference type="ARBA" id="ARBA00022833"/>
    </source>
</evidence>
<dbReference type="PANTHER" id="PTHR15629:SF2">
    <property type="entry name" value="SH3 DOMAIN-CONTAINING YSC84-LIKE PROTEIN 1"/>
    <property type="match status" value="1"/>
</dbReference>
<dbReference type="Gene3D" id="3.30.40.10">
    <property type="entry name" value="Zinc/RING finger domain, C3HC4 (zinc finger)"/>
    <property type="match status" value="2"/>
</dbReference>
<dbReference type="PROSITE" id="PS50089">
    <property type="entry name" value="ZF_RING_2"/>
    <property type="match status" value="1"/>
</dbReference>
<evidence type="ECO:0000256" key="1">
    <source>
        <dbReference type="ARBA" id="ARBA00022723"/>
    </source>
</evidence>
<dbReference type="AlphaFoldDB" id="A0AAW1PAS5"/>
<dbReference type="CDD" id="cd00065">
    <property type="entry name" value="FYVE_like_SF"/>
    <property type="match status" value="1"/>
</dbReference>
<dbReference type="Proteomes" id="UP001489004">
    <property type="component" value="Unassembled WGS sequence"/>
</dbReference>
<dbReference type="Pfam" id="PF01363">
    <property type="entry name" value="FYVE"/>
    <property type="match status" value="1"/>
</dbReference>
<dbReference type="InterPro" id="IPR017907">
    <property type="entry name" value="Znf_RING_CS"/>
</dbReference>
<keyword evidence="9" id="KW-1185">Reference proteome</keyword>
<dbReference type="PANTHER" id="PTHR15629">
    <property type="entry name" value="SH3YL1 PROTEIN"/>
    <property type="match status" value="1"/>
</dbReference>
<evidence type="ECO:0000259" key="7">
    <source>
        <dbReference type="PROSITE" id="PS50178"/>
    </source>
</evidence>
<keyword evidence="3" id="KW-0862">Zinc</keyword>
<dbReference type="Pfam" id="PF13445">
    <property type="entry name" value="zf-RING_UBOX"/>
    <property type="match status" value="1"/>
</dbReference>
<dbReference type="Pfam" id="PF04366">
    <property type="entry name" value="Ysc84"/>
    <property type="match status" value="1"/>
</dbReference>
<evidence type="ECO:0000313" key="9">
    <source>
        <dbReference type="Proteomes" id="UP001489004"/>
    </source>
</evidence>
<evidence type="ECO:0000256" key="5">
    <source>
        <dbReference type="SAM" id="MobiDB-lite"/>
    </source>
</evidence>
<accession>A0AAW1PAS5</accession>
<feature type="domain" description="FYVE-type" evidence="7">
    <location>
        <begin position="99"/>
        <end position="161"/>
    </location>
</feature>
<dbReference type="InterPro" id="IPR027370">
    <property type="entry name" value="Znf-RING_euk"/>
</dbReference>
<proteinExistence type="predicted"/>
<dbReference type="InterPro" id="IPR017455">
    <property type="entry name" value="Znf_FYVE-rel"/>
</dbReference>
<gene>
    <name evidence="8" type="ORF">WJX72_001461</name>
</gene>
<evidence type="ECO:0000313" key="8">
    <source>
        <dbReference type="EMBL" id="KAK9805137.1"/>
    </source>
</evidence>
<organism evidence="8 9">
    <name type="scientific">[Myrmecia] bisecta</name>
    <dbReference type="NCBI Taxonomy" id="41462"/>
    <lineage>
        <taxon>Eukaryota</taxon>
        <taxon>Viridiplantae</taxon>
        <taxon>Chlorophyta</taxon>
        <taxon>core chlorophytes</taxon>
        <taxon>Trebouxiophyceae</taxon>
        <taxon>Trebouxiales</taxon>
        <taxon>Trebouxiaceae</taxon>
        <taxon>Myrmecia</taxon>
    </lineage>
</organism>
<dbReference type="InterPro" id="IPR007461">
    <property type="entry name" value="Ysc84_actin-binding"/>
</dbReference>
<dbReference type="SUPFAM" id="SSF57903">
    <property type="entry name" value="FYVE/PHD zinc finger"/>
    <property type="match status" value="1"/>
</dbReference>
<dbReference type="InterPro" id="IPR001841">
    <property type="entry name" value="Znf_RING"/>
</dbReference>
<dbReference type="InterPro" id="IPR000306">
    <property type="entry name" value="Znf_FYVE"/>
</dbReference>
<sequence length="506" mass="52916">MNGNATPSCSICCETLGKYGGPVTIQCGHNFCLQCISSVQHRKAECPLCRAPFAARQPLVVNHELRDLVTLAAALHTVEQNDGWQAVTSSKGNSVDEAHREGGHCSRCSAPFRVCRRARHHCRLCGSIFCHDCCAQRLLLPPKFQERQPQRACLECAALLKPLQPFLAGTISKAVRPAVHDLTDASVMRSWINNPLSASLETDIYQATNIVRGFAQVGALQPEKSVPSAVLQGAAGLAILSVGKIGMGWSATVGTGLVLARRSDGTWSAPSAISLCGLGWGLQLGGALMDLLIVLRNRSALQAFCGSPHLGMGGNISLAVGPLGRQAEANMRLGTGGAAVCYSYSCSRGAFAGVSVESTLITTRHATNQDFYGRPLTPKQLLLEESVAPPVAADALYGALEELMAKVDAEGAANRLIRGAYQDSGAGSRRMDTAAMAQQAREPVTSYPVAAGAAAPAGHRDGGGAHGGDGFASPRQEDFAVASAHVVYDSDDSEAEGGLGALFAEG</sequence>
<dbReference type="InterPro" id="IPR013083">
    <property type="entry name" value="Znf_RING/FYVE/PHD"/>
</dbReference>
<protein>
    <submittedName>
        <fullName evidence="8">Uncharacterized protein</fullName>
    </submittedName>
</protein>
<feature type="region of interest" description="Disordered" evidence="5">
    <location>
        <begin position="454"/>
        <end position="474"/>
    </location>
</feature>
<comment type="caution">
    <text evidence="8">The sequence shown here is derived from an EMBL/GenBank/DDBJ whole genome shotgun (WGS) entry which is preliminary data.</text>
</comment>
<dbReference type="SUPFAM" id="SSF57850">
    <property type="entry name" value="RING/U-box"/>
    <property type="match status" value="1"/>
</dbReference>
<dbReference type="PROSITE" id="PS50178">
    <property type="entry name" value="ZF_FYVE"/>
    <property type="match status" value="1"/>
</dbReference>
<dbReference type="GO" id="GO:0008270">
    <property type="term" value="F:zinc ion binding"/>
    <property type="evidence" value="ECO:0007669"/>
    <property type="project" value="UniProtKB-KW"/>
</dbReference>
<dbReference type="InterPro" id="IPR011011">
    <property type="entry name" value="Znf_FYVE_PHD"/>
</dbReference>
<dbReference type="SMART" id="SM00184">
    <property type="entry name" value="RING"/>
    <property type="match status" value="1"/>
</dbReference>
<name>A0AAW1PAS5_9CHLO</name>
<feature type="domain" description="RING-type" evidence="6">
    <location>
        <begin position="9"/>
        <end position="50"/>
    </location>
</feature>
<dbReference type="SMART" id="SM00064">
    <property type="entry name" value="FYVE"/>
    <property type="match status" value="1"/>
</dbReference>
<evidence type="ECO:0000259" key="6">
    <source>
        <dbReference type="PROSITE" id="PS50089"/>
    </source>
</evidence>
<dbReference type="EMBL" id="JALJOR010000016">
    <property type="protein sequence ID" value="KAK9805137.1"/>
    <property type="molecule type" value="Genomic_DNA"/>
</dbReference>
<evidence type="ECO:0000256" key="4">
    <source>
        <dbReference type="PROSITE-ProRule" id="PRU00175"/>
    </source>
</evidence>
<dbReference type="InterPro" id="IPR051702">
    <property type="entry name" value="SH3_domain_YSC84-like"/>
</dbReference>
<evidence type="ECO:0000256" key="2">
    <source>
        <dbReference type="ARBA" id="ARBA00022771"/>
    </source>
</evidence>
<dbReference type="PROSITE" id="PS00518">
    <property type="entry name" value="ZF_RING_1"/>
    <property type="match status" value="1"/>
</dbReference>
<keyword evidence="1" id="KW-0479">Metal-binding</keyword>
<reference evidence="8 9" key="1">
    <citation type="journal article" date="2024" name="Nat. Commun.">
        <title>Phylogenomics reveals the evolutionary origins of lichenization in chlorophyte algae.</title>
        <authorList>
            <person name="Puginier C."/>
            <person name="Libourel C."/>
            <person name="Otte J."/>
            <person name="Skaloud P."/>
            <person name="Haon M."/>
            <person name="Grisel S."/>
            <person name="Petersen M."/>
            <person name="Berrin J.G."/>
            <person name="Delaux P.M."/>
            <person name="Dal Grande F."/>
            <person name="Keller J."/>
        </authorList>
    </citation>
    <scope>NUCLEOTIDE SEQUENCE [LARGE SCALE GENOMIC DNA]</scope>
    <source>
        <strain evidence="8 9">SAG 2043</strain>
    </source>
</reference>